<dbReference type="Pfam" id="PF00005">
    <property type="entry name" value="ABC_tran"/>
    <property type="match status" value="2"/>
</dbReference>
<feature type="domain" description="ABC transporter" evidence="3">
    <location>
        <begin position="6"/>
        <end position="246"/>
    </location>
</feature>
<dbReference type="GO" id="GO:0005524">
    <property type="term" value="F:ATP binding"/>
    <property type="evidence" value="ECO:0007669"/>
    <property type="project" value="UniProtKB-KW"/>
</dbReference>
<dbReference type="InterPro" id="IPR027417">
    <property type="entry name" value="P-loop_NTPase"/>
</dbReference>
<feature type="domain" description="ABC transporter" evidence="3">
    <location>
        <begin position="258"/>
        <end position="486"/>
    </location>
</feature>
<evidence type="ECO:0000313" key="5">
    <source>
        <dbReference type="Proteomes" id="UP000295499"/>
    </source>
</evidence>
<protein>
    <submittedName>
        <fullName evidence="4">Molybdate transport system ATP-binding protein</fullName>
    </submittedName>
</protein>
<accession>A0A4R6IM43</accession>
<sequence>MQEPVVHIDQLKLQFRTKVILDNLSWTIHKGEQWLITGESGTGKTVLAKAICGLIPVSGTLEVKFDPSVRLPARSLYVAQWFPFKDKQGGTNFYYQQRYNSTEAENSTTVWEELSAYTTKVNVGPEQINELLQSFNLLHRKDAALIQLSSGEHKKIQLSKALLLKPQLLILDNPYTGLDVQTRKNLNGLLNDACTSGMQLILISNDGDLPSCINCFGKMEHGKLSTSMQPFAEETTAVADLAIPDFLLDPEVPSPTIVNANNINVSYNGKAVLKQLNWTVNAGEKWLLSGHNGSGKSTLLSLLTGDHPQAYANEIYLFGKKRGSGESIWDIKKNIGFISPELQWYFEPTSTVFQAIASGFFDTAGLFRSVTAAQAHKVRTMLSLFKLEDEEHTLLKQLPLGKQRIVLLARAVVKNPPVLILDEPCQGLDQQQTRMFNKLVDQLSTPTRTLIYVGHLAYRLPACITHRLTLKAGVAVEMEHALYTEN</sequence>
<dbReference type="InterPro" id="IPR003439">
    <property type="entry name" value="ABC_transporter-like_ATP-bd"/>
</dbReference>
<dbReference type="EMBL" id="SNWM01000002">
    <property type="protein sequence ID" value="TDO23212.1"/>
    <property type="molecule type" value="Genomic_DNA"/>
</dbReference>
<dbReference type="SUPFAM" id="SSF52540">
    <property type="entry name" value="P-loop containing nucleoside triphosphate hydrolases"/>
    <property type="match status" value="2"/>
</dbReference>
<dbReference type="PROSITE" id="PS50893">
    <property type="entry name" value="ABC_TRANSPORTER_2"/>
    <property type="match status" value="2"/>
</dbReference>
<evidence type="ECO:0000313" key="4">
    <source>
        <dbReference type="EMBL" id="TDO23212.1"/>
    </source>
</evidence>
<gene>
    <name evidence="4" type="ORF">CLV32_2201</name>
</gene>
<name>A0A4R6IM43_9SPHI</name>
<keyword evidence="1" id="KW-0547">Nucleotide-binding</keyword>
<dbReference type="Proteomes" id="UP000295499">
    <property type="component" value="Unassembled WGS sequence"/>
</dbReference>
<dbReference type="AlphaFoldDB" id="A0A4R6IM43"/>
<keyword evidence="2 4" id="KW-0067">ATP-binding</keyword>
<dbReference type="PANTHER" id="PTHR43158:SF2">
    <property type="entry name" value="SKFA PEPTIDE EXPORT ATP-BINDING PROTEIN SKFE"/>
    <property type="match status" value="1"/>
</dbReference>
<keyword evidence="5" id="KW-1185">Reference proteome</keyword>
<evidence type="ECO:0000259" key="3">
    <source>
        <dbReference type="PROSITE" id="PS50893"/>
    </source>
</evidence>
<dbReference type="SMART" id="SM00382">
    <property type="entry name" value="AAA"/>
    <property type="match status" value="2"/>
</dbReference>
<evidence type="ECO:0000256" key="1">
    <source>
        <dbReference type="ARBA" id="ARBA00022741"/>
    </source>
</evidence>
<comment type="caution">
    <text evidence="4">The sequence shown here is derived from an EMBL/GenBank/DDBJ whole genome shotgun (WGS) entry which is preliminary data.</text>
</comment>
<organism evidence="4 5">
    <name type="scientific">Pedobacter duraquae</name>
    <dbReference type="NCBI Taxonomy" id="425511"/>
    <lineage>
        <taxon>Bacteria</taxon>
        <taxon>Pseudomonadati</taxon>
        <taxon>Bacteroidota</taxon>
        <taxon>Sphingobacteriia</taxon>
        <taxon>Sphingobacteriales</taxon>
        <taxon>Sphingobacteriaceae</taxon>
        <taxon>Pedobacter</taxon>
    </lineage>
</organism>
<dbReference type="GO" id="GO:0016887">
    <property type="term" value="F:ATP hydrolysis activity"/>
    <property type="evidence" value="ECO:0007669"/>
    <property type="project" value="InterPro"/>
</dbReference>
<dbReference type="InterPro" id="IPR003593">
    <property type="entry name" value="AAA+_ATPase"/>
</dbReference>
<dbReference type="RefSeq" id="WP_208110982.1">
    <property type="nucleotide sequence ID" value="NZ_SNWM01000002.1"/>
</dbReference>
<proteinExistence type="predicted"/>
<dbReference type="Gene3D" id="3.40.50.300">
    <property type="entry name" value="P-loop containing nucleotide triphosphate hydrolases"/>
    <property type="match status" value="2"/>
</dbReference>
<reference evidence="4 5" key="1">
    <citation type="submission" date="2019-03" db="EMBL/GenBank/DDBJ databases">
        <title>Genomic Encyclopedia of Archaeal and Bacterial Type Strains, Phase II (KMG-II): from individual species to whole genera.</title>
        <authorList>
            <person name="Goeker M."/>
        </authorList>
    </citation>
    <scope>NUCLEOTIDE SEQUENCE [LARGE SCALE GENOMIC DNA]</scope>
    <source>
        <strain evidence="4 5">DSM 19034</strain>
    </source>
</reference>
<dbReference type="PANTHER" id="PTHR43158">
    <property type="entry name" value="SKFA PEPTIDE EXPORT ATP-BINDING PROTEIN SKFE"/>
    <property type="match status" value="1"/>
</dbReference>
<evidence type="ECO:0000256" key="2">
    <source>
        <dbReference type="ARBA" id="ARBA00022840"/>
    </source>
</evidence>